<evidence type="ECO:0000313" key="3">
    <source>
        <dbReference type="Proteomes" id="UP000250043"/>
    </source>
</evidence>
<dbReference type="EMBL" id="KV722474">
    <property type="protein sequence ID" value="OCH87747.1"/>
    <property type="molecule type" value="Genomic_DNA"/>
</dbReference>
<reference evidence="2 3" key="1">
    <citation type="submission" date="2016-07" db="EMBL/GenBank/DDBJ databases">
        <title>Draft genome of the white-rot fungus Obba rivulosa 3A-2.</title>
        <authorList>
            <consortium name="DOE Joint Genome Institute"/>
            <person name="Miettinen O."/>
            <person name="Riley R."/>
            <person name="Acob R."/>
            <person name="Barry K."/>
            <person name="Cullen D."/>
            <person name="De Vries R."/>
            <person name="Hainaut M."/>
            <person name="Hatakka A."/>
            <person name="Henrissat B."/>
            <person name="Hilden K."/>
            <person name="Kuo R."/>
            <person name="Labutti K."/>
            <person name="Lipzen A."/>
            <person name="Makela M.R."/>
            <person name="Sandor L."/>
            <person name="Spatafora J.W."/>
            <person name="Grigoriev I.V."/>
            <person name="Hibbett D.S."/>
        </authorList>
    </citation>
    <scope>NUCLEOTIDE SEQUENCE [LARGE SCALE GENOMIC DNA]</scope>
    <source>
        <strain evidence="2 3">3A-2</strain>
    </source>
</reference>
<feature type="chain" id="PRO_5034807397" description="Hydrophobin" evidence="1">
    <location>
        <begin position="20"/>
        <end position="135"/>
    </location>
</feature>
<name>A0A8E2DI36_9APHY</name>
<sequence>MFAIPSLIILTALAGSAVATPATSDAPTPTTTILPAQCTTNLECCATAVPLADCSSGCAGLLGIILGILGIQTPALDGPYIGVGCQTEEVVLLPILPLPCNGTGLCCEQILDTSDPQVEDVGLGCVPVNLNLLGL</sequence>
<keyword evidence="3" id="KW-1185">Reference proteome</keyword>
<gene>
    <name evidence="2" type="ORF">OBBRIDRAFT_795910</name>
</gene>
<evidence type="ECO:0008006" key="4">
    <source>
        <dbReference type="Google" id="ProtNLM"/>
    </source>
</evidence>
<dbReference type="AlphaFoldDB" id="A0A8E2DI36"/>
<accession>A0A8E2DI36</accession>
<protein>
    <recommendedName>
        <fullName evidence="4">Hydrophobin</fullName>
    </recommendedName>
</protein>
<organism evidence="2 3">
    <name type="scientific">Obba rivulosa</name>
    <dbReference type="NCBI Taxonomy" id="1052685"/>
    <lineage>
        <taxon>Eukaryota</taxon>
        <taxon>Fungi</taxon>
        <taxon>Dikarya</taxon>
        <taxon>Basidiomycota</taxon>
        <taxon>Agaricomycotina</taxon>
        <taxon>Agaricomycetes</taxon>
        <taxon>Polyporales</taxon>
        <taxon>Gelatoporiaceae</taxon>
        <taxon>Obba</taxon>
    </lineage>
</organism>
<evidence type="ECO:0000256" key="1">
    <source>
        <dbReference type="SAM" id="SignalP"/>
    </source>
</evidence>
<dbReference type="Proteomes" id="UP000250043">
    <property type="component" value="Unassembled WGS sequence"/>
</dbReference>
<proteinExistence type="predicted"/>
<evidence type="ECO:0000313" key="2">
    <source>
        <dbReference type="EMBL" id="OCH87747.1"/>
    </source>
</evidence>
<keyword evidence="1" id="KW-0732">Signal</keyword>
<feature type="signal peptide" evidence="1">
    <location>
        <begin position="1"/>
        <end position="19"/>
    </location>
</feature>